<dbReference type="AlphaFoldDB" id="F0S0S5"/>
<sequence length="260" mass="29797">MTEILDIHTFSLFLLTFVRVASFFLAFPFISTTLIPLNIRILLILAFSFYLSQIIEPSQMIDITKIDLLSFFLLVIKEVLLGISFSILTTIYSSIFIHAAELISYSMGLTIVNIFDSTFGSISVLSRFFVYIFYVVFFFTDAYKIFIAAFVESFKIIPIGNFHLSDSLLYFFLKESKLIFFLSFKIAFPFIITLFITNLILALVNRLIPQINVFIVGLPLQIFIGLFFLSTGFSILIYSSKYLIEKLSTDIINLIKILGH</sequence>
<dbReference type="FunCoup" id="F0S0S5">
    <property type="interactions" value="47"/>
</dbReference>
<keyword evidence="4 7" id="KW-0812">Transmembrane</keyword>
<dbReference type="EMBL" id="CP002543">
    <property type="protein sequence ID" value="ADY73878.1"/>
    <property type="molecule type" value="Genomic_DNA"/>
</dbReference>
<dbReference type="InParanoid" id="F0S0S5"/>
<feature type="transmembrane region" description="Helical" evidence="7">
    <location>
        <begin position="12"/>
        <end position="31"/>
    </location>
</feature>
<gene>
    <name evidence="8" type="ordered locus">Dester_1242</name>
</gene>
<evidence type="ECO:0000256" key="7">
    <source>
        <dbReference type="SAM" id="Phobius"/>
    </source>
</evidence>
<accession>F0S0S5</accession>
<name>F0S0S5_DESTD</name>
<comment type="subcellular location">
    <subcellularLocation>
        <location evidence="1">Cell membrane</location>
        <topology evidence="1">Multi-pass membrane protein</topology>
    </subcellularLocation>
</comment>
<evidence type="ECO:0000256" key="3">
    <source>
        <dbReference type="ARBA" id="ARBA00022475"/>
    </source>
</evidence>
<dbReference type="PANTHER" id="PTHR30065">
    <property type="entry name" value="FLAGELLAR BIOSYNTHETIC PROTEIN FLIR"/>
    <property type="match status" value="1"/>
</dbReference>
<dbReference type="eggNOG" id="COG1684">
    <property type="taxonomic scope" value="Bacteria"/>
</dbReference>
<keyword evidence="8" id="KW-0282">Flagellum</keyword>
<dbReference type="OrthoDB" id="9807748at2"/>
<evidence type="ECO:0000256" key="5">
    <source>
        <dbReference type="ARBA" id="ARBA00022989"/>
    </source>
</evidence>
<dbReference type="RefSeq" id="WP_013638829.1">
    <property type="nucleotide sequence ID" value="NC_015185.1"/>
</dbReference>
<reference evidence="8 9" key="1">
    <citation type="journal article" date="2011" name="Stand. Genomic Sci.">
        <title>Complete genome sequence of the thermophilic sulfur-reducer Desulfurobacterium thermolithotrophum type strain (BSA(T)) from a deep-sea hydrothermal vent.</title>
        <authorList>
            <person name="Goker M."/>
            <person name="Daligault H."/>
            <person name="Mwirichia R."/>
            <person name="Lapidus A."/>
            <person name="Lucas S."/>
            <person name="Deshpande S."/>
            <person name="Pagani I."/>
            <person name="Tapia R."/>
            <person name="Cheng J.F."/>
            <person name="Goodwin L."/>
            <person name="Pitluck S."/>
            <person name="Liolios K."/>
            <person name="Ivanova N."/>
            <person name="Mavromatis K."/>
            <person name="Mikhailova N."/>
            <person name="Pati A."/>
            <person name="Chen A."/>
            <person name="Palaniappan K."/>
            <person name="Han C."/>
            <person name="Land M."/>
            <person name="Hauser L."/>
            <person name="Pan C."/>
            <person name="Brambilla E.M."/>
            <person name="Rohde M."/>
            <person name="Spring S."/>
            <person name="Sikorski J."/>
            <person name="Wirth R."/>
            <person name="Detter J.C."/>
            <person name="Woyke T."/>
            <person name="Bristow J."/>
            <person name="Eisen J.A."/>
            <person name="Markowitz V."/>
            <person name="Hugenholtz P."/>
            <person name="Kyrpides N.C."/>
            <person name="Klenk H.P."/>
        </authorList>
    </citation>
    <scope>NUCLEOTIDE SEQUENCE [LARGE SCALE GENOMIC DNA]</scope>
    <source>
        <strain evidence="9">DSM 11699 / BSA</strain>
    </source>
</reference>
<keyword evidence="5 7" id="KW-1133">Transmembrane helix</keyword>
<dbReference type="HOGENOM" id="CLU_063626_2_2_0"/>
<feature type="transmembrane region" description="Helical" evidence="7">
    <location>
        <begin position="68"/>
        <end position="89"/>
    </location>
</feature>
<dbReference type="GO" id="GO:0006605">
    <property type="term" value="P:protein targeting"/>
    <property type="evidence" value="ECO:0007669"/>
    <property type="project" value="InterPro"/>
</dbReference>
<feature type="transmembrane region" description="Helical" evidence="7">
    <location>
        <begin position="213"/>
        <end position="238"/>
    </location>
</feature>
<dbReference type="KEGG" id="dte:Dester_1242"/>
<proteinExistence type="inferred from homology"/>
<evidence type="ECO:0000313" key="8">
    <source>
        <dbReference type="EMBL" id="ADY73878.1"/>
    </source>
</evidence>
<organism evidence="8 9">
    <name type="scientific">Desulfurobacterium thermolithotrophum (strain DSM 11699 / BSA)</name>
    <dbReference type="NCBI Taxonomy" id="868864"/>
    <lineage>
        <taxon>Bacteria</taxon>
        <taxon>Pseudomonadati</taxon>
        <taxon>Aquificota</taxon>
        <taxon>Aquificia</taxon>
        <taxon>Desulfurobacteriales</taxon>
        <taxon>Desulfurobacteriaceae</taxon>
        <taxon>Desulfurobacterium</taxon>
    </lineage>
</organism>
<dbReference type="PANTHER" id="PTHR30065:SF1">
    <property type="entry name" value="SURFACE PRESENTATION OF ANTIGENS PROTEIN SPAR"/>
    <property type="match status" value="1"/>
</dbReference>
<protein>
    <submittedName>
        <fullName evidence="8">Flagellar biosynthetic protein FliR</fullName>
    </submittedName>
</protein>
<comment type="similarity">
    <text evidence="2">Belongs to the FliR/MopE/SpaR family.</text>
</comment>
<dbReference type="Pfam" id="PF01311">
    <property type="entry name" value="Bac_export_1"/>
    <property type="match status" value="1"/>
</dbReference>
<dbReference type="Proteomes" id="UP000007102">
    <property type="component" value="Chromosome"/>
</dbReference>
<keyword evidence="8" id="KW-0969">Cilium</keyword>
<feature type="transmembrane region" description="Helical" evidence="7">
    <location>
        <begin position="37"/>
        <end position="56"/>
    </location>
</feature>
<dbReference type="PRINTS" id="PR00953">
    <property type="entry name" value="TYPE3IMRPROT"/>
</dbReference>
<evidence type="ECO:0000256" key="4">
    <source>
        <dbReference type="ARBA" id="ARBA00022692"/>
    </source>
</evidence>
<dbReference type="GO" id="GO:0005886">
    <property type="term" value="C:plasma membrane"/>
    <property type="evidence" value="ECO:0007669"/>
    <property type="project" value="UniProtKB-SubCell"/>
</dbReference>
<feature type="transmembrane region" description="Helical" evidence="7">
    <location>
        <begin position="95"/>
        <end position="116"/>
    </location>
</feature>
<keyword evidence="3" id="KW-1003">Cell membrane</keyword>
<reference evidence="9" key="2">
    <citation type="submission" date="2011-02" db="EMBL/GenBank/DDBJ databases">
        <title>The complete genome of Desulfurobacterium thermolithotrophum DSM 11699.</title>
        <authorList>
            <consortium name="US DOE Joint Genome Institute (JGI-PGF)"/>
            <person name="Lucas S."/>
            <person name="Copeland A."/>
            <person name="Lapidus A."/>
            <person name="Bruce D."/>
            <person name="Goodwin L."/>
            <person name="Pitluck S."/>
            <person name="Kyrpides N."/>
            <person name="Mavromatis K."/>
            <person name="Pagani I."/>
            <person name="Ivanova N."/>
            <person name="Mikhailova N."/>
            <person name="Daligault H."/>
            <person name="Detter J.C."/>
            <person name="Tapia R."/>
            <person name="Han C."/>
            <person name="Land M."/>
            <person name="Hauser L."/>
            <person name="Markowitz V."/>
            <person name="Cheng J.-F."/>
            <person name="Hugenholtz P."/>
            <person name="Woyke T."/>
            <person name="Wu D."/>
            <person name="Spring S."/>
            <person name="Brambilla E."/>
            <person name="Klenk H.-P."/>
            <person name="Eisen J.A."/>
        </authorList>
    </citation>
    <scope>NUCLEOTIDE SEQUENCE [LARGE SCALE GENOMIC DNA]</scope>
    <source>
        <strain evidence="9">DSM 11699 / BSA</strain>
    </source>
</reference>
<feature type="transmembrane region" description="Helical" evidence="7">
    <location>
        <begin position="128"/>
        <end position="150"/>
    </location>
</feature>
<keyword evidence="9" id="KW-1185">Reference proteome</keyword>
<evidence type="ECO:0000313" key="9">
    <source>
        <dbReference type="Proteomes" id="UP000007102"/>
    </source>
</evidence>
<dbReference type="InterPro" id="IPR002010">
    <property type="entry name" value="T3SS_IM_R"/>
</dbReference>
<evidence type="ECO:0000256" key="2">
    <source>
        <dbReference type="ARBA" id="ARBA00009772"/>
    </source>
</evidence>
<evidence type="ECO:0000256" key="1">
    <source>
        <dbReference type="ARBA" id="ARBA00004651"/>
    </source>
</evidence>
<dbReference type="STRING" id="868864.Dester_1242"/>
<evidence type="ECO:0000256" key="6">
    <source>
        <dbReference type="ARBA" id="ARBA00023136"/>
    </source>
</evidence>
<keyword evidence="6 7" id="KW-0472">Membrane</keyword>
<feature type="transmembrane region" description="Helical" evidence="7">
    <location>
        <begin position="180"/>
        <end position="201"/>
    </location>
</feature>
<keyword evidence="8" id="KW-0966">Cell projection</keyword>